<dbReference type="PROSITE" id="PS00237">
    <property type="entry name" value="G_PROTEIN_RECEP_F1_1"/>
    <property type="match status" value="1"/>
</dbReference>
<comment type="caution">
    <text evidence="11">The sequence shown here is derived from an EMBL/GenBank/DDBJ whole genome shotgun (WGS) entry which is preliminary data.</text>
</comment>
<dbReference type="InterPro" id="IPR000276">
    <property type="entry name" value="GPCR_Rhodpsn"/>
</dbReference>
<evidence type="ECO:0000256" key="9">
    <source>
        <dbReference type="SAM" id="Phobius"/>
    </source>
</evidence>
<dbReference type="PRINTS" id="PR00237">
    <property type="entry name" value="GPCRRHODOPSN"/>
</dbReference>
<evidence type="ECO:0000256" key="1">
    <source>
        <dbReference type="ARBA" id="ARBA00004141"/>
    </source>
</evidence>
<dbReference type="OrthoDB" id="9896011at2759"/>
<evidence type="ECO:0000259" key="10">
    <source>
        <dbReference type="PROSITE" id="PS50262"/>
    </source>
</evidence>
<dbReference type="Proteomes" id="UP000531151">
    <property type="component" value="Unassembled WGS sequence"/>
</dbReference>
<dbReference type="PANTHER" id="PTHR11334:SF69">
    <property type="entry name" value="G-PROTEIN COUPLED RECEPTORS FAMILY 1 PROFILE DOMAIN-CONTAINING PROTEIN"/>
    <property type="match status" value="1"/>
</dbReference>
<feature type="non-terminal residue" evidence="11">
    <location>
        <position position="1"/>
    </location>
</feature>
<comment type="similarity">
    <text evidence="8">Belongs to the G-protein coupled receptor 1 family.</text>
</comment>
<dbReference type="SUPFAM" id="SSF81321">
    <property type="entry name" value="Family A G protein-coupled receptor-like"/>
    <property type="match status" value="1"/>
</dbReference>
<proteinExistence type="inferred from homology"/>
<keyword evidence="3 9" id="KW-1133">Transmembrane helix</keyword>
<dbReference type="EMBL" id="VWPV01031493">
    <property type="protein sequence ID" value="NWH66658.1"/>
    <property type="molecule type" value="Genomic_DNA"/>
</dbReference>
<comment type="subcellular location">
    <subcellularLocation>
        <location evidence="1">Membrane</location>
        <topology evidence="1">Multi-pass membrane protein</topology>
    </subcellularLocation>
</comment>
<keyword evidence="4 8" id="KW-0297">G-protein coupled receptor</keyword>
<evidence type="ECO:0000256" key="5">
    <source>
        <dbReference type="ARBA" id="ARBA00023136"/>
    </source>
</evidence>
<name>A0A7K4JMY2_GEOCA</name>
<dbReference type="GO" id="GO:0004930">
    <property type="term" value="F:G protein-coupled receptor activity"/>
    <property type="evidence" value="ECO:0007669"/>
    <property type="project" value="UniProtKB-KW"/>
</dbReference>
<accession>A0A7K4JMY2</accession>
<keyword evidence="6 8" id="KW-0675">Receptor</keyword>
<evidence type="ECO:0000256" key="8">
    <source>
        <dbReference type="RuleBase" id="RU000688"/>
    </source>
</evidence>
<feature type="transmembrane region" description="Helical" evidence="9">
    <location>
        <begin position="71"/>
        <end position="97"/>
    </location>
</feature>
<evidence type="ECO:0000256" key="6">
    <source>
        <dbReference type="ARBA" id="ARBA00023170"/>
    </source>
</evidence>
<dbReference type="Gene3D" id="1.20.1070.10">
    <property type="entry name" value="Rhodopsin 7-helix transmembrane proteins"/>
    <property type="match status" value="1"/>
</dbReference>
<feature type="transmembrane region" description="Helical" evidence="9">
    <location>
        <begin position="103"/>
        <end position="123"/>
    </location>
</feature>
<dbReference type="InterPro" id="IPR017452">
    <property type="entry name" value="GPCR_Rhodpsn_7TM"/>
</dbReference>
<dbReference type="InterPro" id="IPR026234">
    <property type="entry name" value="MRGPCRFAMILY"/>
</dbReference>
<evidence type="ECO:0000256" key="2">
    <source>
        <dbReference type="ARBA" id="ARBA00022692"/>
    </source>
</evidence>
<evidence type="ECO:0000313" key="12">
    <source>
        <dbReference type="Proteomes" id="UP000531151"/>
    </source>
</evidence>
<dbReference type="PROSITE" id="PS50262">
    <property type="entry name" value="G_PROTEIN_RECEP_F1_2"/>
    <property type="match status" value="1"/>
</dbReference>
<keyword evidence="12" id="KW-1185">Reference proteome</keyword>
<keyword evidence="2 8" id="KW-0812">Transmembrane</keyword>
<dbReference type="GO" id="GO:0005886">
    <property type="term" value="C:plasma membrane"/>
    <property type="evidence" value="ECO:0007669"/>
    <property type="project" value="TreeGrafter"/>
</dbReference>
<protein>
    <submittedName>
        <fullName evidence="11">MAS protein</fullName>
    </submittedName>
</protein>
<evidence type="ECO:0000313" key="11">
    <source>
        <dbReference type="EMBL" id="NWH66658.1"/>
    </source>
</evidence>
<evidence type="ECO:0000256" key="7">
    <source>
        <dbReference type="ARBA" id="ARBA00023224"/>
    </source>
</evidence>
<sequence length="143" mass="16003">ETVTTDLPVNYMTSGDVDYGNRIGDNCFRVPHDMAVFAGVCMAISVCGLVGNGIVMRFLCFHMKQNPFTVYILNLAVADFSMLLLFFLLTLAILSLVAVCSNVYYFALYLEFLFVSEFLFHFFDLSSLSLLTAISMERSLSVL</sequence>
<keyword evidence="5 9" id="KW-0472">Membrane</keyword>
<reference evidence="11 12" key="1">
    <citation type="submission" date="2019-09" db="EMBL/GenBank/DDBJ databases">
        <title>Bird 10,000 Genomes (B10K) Project - Family phase.</title>
        <authorList>
            <person name="Zhang G."/>
        </authorList>
    </citation>
    <scope>NUCLEOTIDE SEQUENCE [LARGE SCALE GENOMIC DNA]</scope>
    <source>
        <strain evidence="11">B10K-CU-031-07</strain>
        <tissue evidence="11">Muscle</tissue>
    </source>
</reference>
<dbReference type="PANTHER" id="PTHR11334">
    <property type="entry name" value="MAS-RELATED G-PROTEIN COUPLED RECEPTOR"/>
    <property type="match status" value="1"/>
</dbReference>
<feature type="domain" description="G-protein coupled receptors family 1 profile" evidence="10">
    <location>
        <begin position="51"/>
        <end position="143"/>
    </location>
</feature>
<feature type="non-terminal residue" evidence="11">
    <location>
        <position position="143"/>
    </location>
</feature>
<dbReference type="AlphaFoldDB" id="A0A7K4JMY2"/>
<feature type="transmembrane region" description="Helical" evidence="9">
    <location>
        <begin position="34"/>
        <end position="59"/>
    </location>
</feature>
<organism evidence="11 12">
    <name type="scientific">Geococcyx californianus</name>
    <name type="common">Greater roadrunner</name>
    <name type="synonym">Saurothera californiana</name>
    <dbReference type="NCBI Taxonomy" id="8947"/>
    <lineage>
        <taxon>Eukaryota</taxon>
        <taxon>Metazoa</taxon>
        <taxon>Chordata</taxon>
        <taxon>Craniata</taxon>
        <taxon>Vertebrata</taxon>
        <taxon>Euteleostomi</taxon>
        <taxon>Archelosauria</taxon>
        <taxon>Archosauria</taxon>
        <taxon>Dinosauria</taxon>
        <taxon>Saurischia</taxon>
        <taxon>Theropoda</taxon>
        <taxon>Coelurosauria</taxon>
        <taxon>Aves</taxon>
        <taxon>Neognathae</taxon>
        <taxon>Neoaves</taxon>
        <taxon>Otidimorphae</taxon>
        <taxon>Cuculiformes</taxon>
        <taxon>Neomorphidae</taxon>
        <taxon>Geococcyx</taxon>
    </lineage>
</organism>
<gene>
    <name evidence="11" type="primary">Mas1_3</name>
    <name evidence="11" type="ORF">GEOCAL_R13882</name>
</gene>
<keyword evidence="7 8" id="KW-0807">Transducer</keyword>
<evidence type="ECO:0000256" key="3">
    <source>
        <dbReference type="ARBA" id="ARBA00022989"/>
    </source>
</evidence>
<evidence type="ECO:0000256" key="4">
    <source>
        <dbReference type="ARBA" id="ARBA00023040"/>
    </source>
</evidence>